<dbReference type="GO" id="GO:0009190">
    <property type="term" value="P:cyclic nucleotide biosynthetic process"/>
    <property type="evidence" value="ECO:0007669"/>
    <property type="project" value="InterPro"/>
</dbReference>
<feature type="compositionally biased region" description="Gly residues" evidence="1">
    <location>
        <begin position="1325"/>
        <end position="1337"/>
    </location>
</feature>
<evidence type="ECO:0000313" key="3">
    <source>
        <dbReference type="EMBL" id="KXZ52657.1"/>
    </source>
</evidence>
<evidence type="ECO:0000313" key="4">
    <source>
        <dbReference type="Proteomes" id="UP000075714"/>
    </source>
</evidence>
<organism evidence="3 4">
    <name type="scientific">Gonium pectorale</name>
    <name type="common">Green alga</name>
    <dbReference type="NCBI Taxonomy" id="33097"/>
    <lineage>
        <taxon>Eukaryota</taxon>
        <taxon>Viridiplantae</taxon>
        <taxon>Chlorophyta</taxon>
        <taxon>core chlorophytes</taxon>
        <taxon>Chlorophyceae</taxon>
        <taxon>CS clade</taxon>
        <taxon>Chlamydomonadales</taxon>
        <taxon>Volvocaceae</taxon>
        <taxon>Gonium</taxon>
    </lineage>
</organism>
<evidence type="ECO:0000259" key="2">
    <source>
        <dbReference type="PROSITE" id="PS50125"/>
    </source>
</evidence>
<feature type="region of interest" description="Disordered" evidence="1">
    <location>
        <begin position="1090"/>
        <end position="1140"/>
    </location>
</feature>
<feature type="region of interest" description="Disordered" evidence="1">
    <location>
        <begin position="803"/>
        <end position="898"/>
    </location>
</feature>
<dbReference type="PANTHER" id="PTHR43081:SF1">
    <property type="entry name" value="ADENYLATE CYCLASE, TERMINAL-DIFFERENTIATION SPECIFIC"/>
    <property type="match status" value="1"/>
</dbReference>
<feature type="compositionally biased region" description="Gly residues" evidence="1">
    <location>
        <begin position="824"/>
        <end position="844"/>
    </location>
</feature>
<feature type="region of interest" description="Disordered" evidence="1">
    <location>
        <begin position="1295"/>
        <end position="1359"/>
    </location>
</feature>
<feature type="compositionally biased region" description="Basic residues" evidence="1">
    <location>
        <begin position="1338"/>
        <end position="1354"/>
    </location>
</feature>
<reference evidence="4" key="1">
    <citation type="journal article" date="2016" name="Nat. Commun.">
        <title>The Gonium pectorale genome demonstrates co-option of cell cycle regulation during the evolution of multicellularity.</title>
        <authorList>
            <person name="Hanschen E.R."/>
            <person name="Marriage T.N."/>
            <person name="Ferris P.J."/>
            <person name="Hamaji T."/>
            <person name="Toyoda A."/>
            <person name="Fujiyama A."/>
            <person name="Neme R."/>
            <person name="Noguchi H."/>
            <person name="Minakuchi Y."/>
            <person name="Suzuki M."/>
            <person name="Kawai-Toyooka H."/>
            <person name="Smith D.R."/>
            <person name="Sparks H."/>
            <person name="Anderson J."/>
            <person name="Bakaric R."/>
            <person name="Luria V."/>
            <person name="Karger A."/>
            <person name="Kirschner M.W."/>
            <person name="Durand P.M."/>
            <person name="Michod R.E."/>
            <person name="Nozaki H."/>
            <person name="Olson B.J."/>
        </authorList>
    </citation>
    <scope>NUCLEOTIDE SEQUENCE [LARGE SCALE GENOMIC DNA]</scope>
    <source>
        <strain evidence="4">NIES-2863</strain>
    </source>
</reference>
<dbReference type="Gene3D" id="3.40.190.10">
    <property type="entry name" value="Periplasmic binding protein-like II"/>
    <property type="match status" value="1"/>
</dbReference>
<dbReference type="EMBL" id="LSYV01000010">
    <property type="protein sequence ID" value="KXZ52657.1"/>
    <property type="molecule type" value="Genomic_DNA"/>
</dbReference>
<keyword evidence="4" id="KW-1185">Reference proteome</keyword>
<evidence type="ECO:0000256" key="1">
    <source>
        <dbReference type="SAM" id="MobiDB-lite"/>
    </source>
</evidence>
<proteinExistence type="predicted"/>
<sequence>MADSYLANETARRSISWLAYPAWHTGLTFDWIREVRTELPLLARYNLSLTGLPAPEALPTSTVMHELGDAGTTGYTIVTGDVSGEPLDTFYRSQWYSSGNSSGLGLNHLPENACIDESTPRGPLHPRTYLLLLYRADMLSALRAAGRISSVEPPDDWASMVALLEAHAVAVSAEAAATAAAAAAGSSKLRPPPAASTTLPRYGLCVSIDVNCGRLGDVYAAIAASVVQTRGSHQGFAFDLTVAPPAAVPMVNGTGWRYAAELLRRLLVYNAPHGGGADNDGDDDDLCWGISPAFLAGDCLMTMEWDAALPLLSNGAAALQRPGAVGVAPLPGSRLVVTHGPEEEPGGVASTLMPCTPDICAVSFNHDALYLHQPSGTADIAAATEAVAVAQAAVVETSIGHSVLPSFAAREAAAVERLRLRDASAASSSSVVNRAPYSAAYATVMGLSYLDMGYDTLTIGVLCSMKDSVGSRLARFRTGRQAYTDALRRPLGYTVRTAGDEQNCTGYAGTAWWAAVNLPPGGNPPDVRPLAATAGLADSGTAAAYLRALWHALHSPNAAPDLQSAFKVNWFRYALSHAGVLLLPSSSADTTVAAAVNVAAVNTSIAFLSRFFTFTVEAYSDQAVRGVYEESISAPPWQPPPQESQALDAGEVAVIAAVAAAVAVLAAAGGLLYELQRRRRRRHRDLLGRVLAPRAGPDTTLLITDVQNSTVLWEQLPVAVMDATLKLHHGTIRRVLEEHDGYESATEGDSFILAFPDATKALAFATDAQLELMLADWPPELLAHPDGAPLVVLSDPRAAPHARTTLGFPLPRAAPSSKRISLTGIGGGGGASGAAGASGGGGATAPGTPRSRVGLMPARRMASPALPSGTAPVSEEGPQSWTSGGPARSHNVRPASTGSASDAALRFLANTPFAAASNSNATGGAGSASAGVAGGMSRQSSGAFLRRLSGAAVRFAVAGPPELAPRGLAAPPPFPMLSSCEGQVQVEMSQSSMAAAIVDGPSERSGIRSRRGSLDEAHGSLTVCYSDGQPHNSAFRLTQRPSSPAGVALAPALPPGVCGTWREMLSAAFPQWTPPPPSPPMSALVDASVESGAHGCKTHEGDGGDGGDGGAAGLDTAGDGGAGSEAEEAAPPLTPGVALSGEGQTWRERLCVPLPDGRPGYVVYRGLRVRMGLHTGLDDPAHVTFNKVLSTYTYSGAFADVGKLVSDAAPGGLITLSSSAFARLRNSTAAQPKDHHQQHGGGGAGGGASSGKRGFMKRIRLGRSSGGDREARGAAAAAAVEAAPVVVYCGHHVLKESDPRPSTQRGITTTRLTVLPESDDPDGSASGGGVKGGAGGRGARRSHARGGKSRKGKGVGRDNSFSLGSIGSTAAAALAAEAAAPLHPTRPHSLFLAVPQPLLARLAISAPLRTLGCGQRGSLEAPVGFITVAFMKVVGASTLLAELPGPASRALDQYQSLCCRLLGGAGGYLVEGGDGLVLAAFKDAAVAVEWALDSLAGLKRLEWDEELLEHELCAVGLDVGDAAHTLTEASGRLSYRGKVMNRAARIAGIAGAGQVLCSGAVWEEAADSCPDFLDRVVGCCLGRMPLKGISTPVEVVQCLRA</sequence>
<dbReference type="PROSITE" id="PS50125">
    <property type="entry name" value="GUANYLATE_CYCLASE_2"/>
    <property type="match status" value="1"/>
</dbReference>
<protein>
    <recommendedName>
        <fullName evidence="2">Guanylate cyclase domain-containing protein</fullName>
    </recommendedName>
</protein>
<feature type="compositionally biased region" description="Gly residues" evidence="1">
    <location>
        <begin position="1104"/>
        <end position="1123"/>
    </location>
</feature>
<dbReference type="GO" id="GO:0035556">
    <property type="term" value="P:intracellular signal transduction"/>
    <property type="evidence" value="ECO:0007669"/>
    <property type="project" value="InterPro"/>
</dbReference>
<comment type="caution">
    <text evidence="3">The sequence shown here is derived from an EMBL/GenBank/DDBJ whole genome shotgun (WGS) entry which is preliminary data.</text>
</comment>
<dbReference type="OrthoDB" id="541069at2759"/>
<accession>A0A150GS36</accession>
<feature type="domain" description="Guanylate cyclase" evidence="2">
    <location>
        <begin position="700"/>
        <end position="754"/>
    </location>
</feature>
<dbReference type="Gene3D" id="3.30.70.1230">
    <property type="entry name" value="Nucleotide cyclase"/>
    <property type="match status" value="3"/>
</dbReference>
<dbReference type="Proteomes" id="UP000075714">
    <property type="component" value="Unassembled WGS sequence"/>
</dbReference>
<feature type="compositionally biased region" description="Low complexity" evidence="1">
    <location>
        <begin position="918"/>
        <end position="931"/>
    </location>
</feature>
<dbReference type="InterPro" id="IPR050697">
    <property type="entry name" value="Adenylyl/Guanylyl_Cyclase_3/4"/>
</dbReference>
<dbReference type="InterPro" id="IPR029787">
    <property type="entry name" value="Nucleotide_cyclase"/>
</dbReference>
<dbReference type="PANTHER" id="PTHR43081">
    <property type="entry name" value="ADENYLATE CYCLASE, TERMINAL-DIFFERENTIATION SPECIFIC-RELATED"/>
    <property type="match status" value="1"/>
</dbReference>
<dbReference type="InterPro" id="IPR001054">
    <property type="entry name" value="A/G_cyclase"/>
</dbReference>
<gene>
    <name evidence="3" type="ORF">GPECTOR_9g702</name>
</gene>
<dbReference type="SUPFAM" id="SSF55073">
    <property type="entry name" value="Nucleotide cyclase"/>
    <property type="match status" value="2"/>
</dbReference>
<feature type="compositionally biased region" description="Gly residues" evidence="1">
    <location>
        <begin position="1239"/>
        <end position="1249"/>
    </location>
</feature>
<feature type="region of interest" description="Disordered" evidence="1">
    <location>
        <begin position="918"/>
        <end position="937"/>
    </location>
</feature>
<name>A0A150GS36_GONPE</name>
<feature type="compositionally biased region" description="Polar residues" evidence="1">
    <location>
        <begin position="1300"/>
        <end position="1312"/>
    </location>
</feature>
<feature type="region of interest" description="Disordered" evidence="1">
    <location>
        <begin position="1228"/>
        <end position="1253"/>
    </location>
</feature>